<comment type="domain">
    <text evidence="6">Has three domains with a flexible linker between the domains II and III and assumes an 'L' shape. Domain III is highly mobile and contacts RuvB.</text>
</comment>
<name>A0A1G2QC36_9BACT</name>
<keyword evidence="2 6" id="KW-0227">DNA damage</keyword>
<evidence type="ECO:0000313" key="8">
    <source>
        <dbReference type="EMBL" id="OHA58018.1"/>
    </source>
</evidence>
<dbReference type="AlphaFoldDB" id="A0A1G2QC36"/>
<dbReference type="GO" id="GO:0005737">
    <property type="term" value="C:cytoplasm"/>
    <property type="evidence" value="ECO:0007669"/>
    <property type="project" value="UniProtKB-SubCell"/>
</dbReference>
<dbReference type="GO" id="GO:0006310">
    <property type="term" value="P:DNA recombination"/>
    <property type="evidence" value="ECO:0007669"/>
    <property type="project" value="UniProtKB-UniRule"/>
</dbReference>
<dbReference type="Proteomes" id="UP000176222">
    <property type="component" value="Unassembled WGS sequence"/>
</dbReference>
<feature type="domain" description="Helix-hairpin-helix DNA-binding motif class 1" evidence="7">
    <location>
        <begin position="72"/>
        <end position="91"/>
    </location>
</feature>
<sequence>MIGHLRGKTIQTEEKYLIFEVNDVGYKISTTPATRLQLNQKEEVAIWTHLVVREDVLDLYGFITKEELNFFELLLGVSGVGPKSALGVLSLASPDTLAQAISTNDTDYLTKVSGIGRKLAEKIVLELKNKIPHLEYVGANQNMRQDTDTMLALQTMGYTEREVREVLKKLPTEITDTGEKIKFALKNLNH</sequence>
<evidence type="ECO:0000256" key="2">
    <source>
        <dbReference type="ARBA" id="ARBA00022763"/>
    </source>
</evidence>
<accession>A0A1G2QC36</accession>
<evidence type="ECO:0000256" key="4">
    <source>
        <dbReference type="ARBA" id="ARBA00023172"/>
    </source>
</evidence>
<dbReference type="InterPro" id="IPR012340">
    <property type="entry name" value="NA-bd_OB-fold"/>
</dbReference>
<keyword evidence="8" id="KW-0347">Helicase</keyword>
<keyword evidence="8" id="KW-0547">Nucleotide-binding</keyword>
<dbReference type="InterPro" id="IPR013849">
    <property type="entry name" value="DNA_helicase_Holl-junc_RuvA_I"/>
</dbReference>
<evidence type="ECO:0000256" key="1">
    <source>
        <dbReference type="ARBA" id="ARBA00022490"/>
    </source>
</evidence>
<keyword evidence="8" id="KW-0067">ATP-binding</keyword>
<dbReference type="Pfam" id="PF14520">
    <property type="entry name" value="HHH_5"/>
    <property type="match status" value="1"/>
</dbReference>
<keyword evidence="3 6" id="KW-0238">DNA-binding</keyword>
<evidence type="ECO:0000313" key="9">
    <source>
        <dbReference type="Proteomes" id="UP000176222"/>
    </source>
</evidence>
<dbReference type="HAMAP" id="MF_00031">
    <property type="entry name" value="DNA_HJ_migration_RuvA"/>
    <property type="match status" value="1"/>
</dbReference>
<keyword evidence="5 6" id="KW-0234">DNA repair</keyword>
<dbReference type="GO" id="GO:0009378">
    <property type="term" value="F:four-way junction helicase activity"/>
    <property type="evidence" value="ECO:0007669"/>
    <property type="project" value="InterPro"/>
</dbReference>
<dbReference type="Gene3D" id="1.10.150.20">
    <property type="entry name" value="5' to 3' exonuclease, C-terminal subdomain"/>
    <property type="match status" value="1"/>
</dbReference>
<evidence type="ECO:0000259" key="7">
    <source>
        <dbReference type="SMART" id="SM00278"/>
    </source>
</evidence>
<dbReference type="InterPro" id="IPR011114">
    <property type="entry name" value="RuvA_C"/>
</dbReference>
<dbReference type="CDD" id="cd14332">
    <property type="entry name" value="UBA_RuvA_C"/>
    <property type="match status" value="1"/>
</dbReference>
<dbReference type="Gene3D" id="2.40.50.140">
    <property type="entry name" value="Nucleic acid-binding proteins"/>
    <property type="match status" value="1"/>
</dbReference>
<dbReference type="NCBIfam" id="TIGR00084">
    <property type="entry name" value="ruvA"/>
    <property type="match status" value="1"/>
</dbReference>
<dbReference type="InterPro" id="IPR000085">
    <property type="entry name" value="RuvA"/>
</dbReference>
<dbReference type="EMBL" id="MHTH01000017">
    <property type="protein sequence ID" value="OHA58018.1"/>
    <property type="molecule type" value="Genomic_DNA"/>
</dbReference>
<dbReference type="InterPro" id="IPR003583">
    <property type="entry name" value="Hlx-hairpin-Hlx_DNA-bd_motif"/>
</dbReference>
<dbReference type="Pfam" id="PF01330">
    <property type="entry name" value="RuvA_N"/>
    <property type="match status" value="1"/>
</dbReference>
<dbReference type="GO" id="GO:0006281">
    <property type="term" value="P:DNA repair"/>
    <property type="evidence" value="ECO:0007669"/>
    <property type="project" value="UniProtKB-UniRule"/>
</dbReference>
<feature type="domain" description="Helix-hairpin-helix DNA-binding motif class 1" evidence="7">
    <location>
        <begin position="107"/>
        <end position="126"/>
    </location>
</feature>
<comment type="function">
    <text evidence="6">The RuvA-RuvB-RuvC complex processes Holliday junction (HJ) DNA during genetic recombination and DNA repair, while the RuvA-RuvB complex plays an important role in the rescue of blocked DNA replication forks via replication fork reversal (RFR). RuvA specifically binds to HJ cruciform DNA, conferring on it an open structure. The RuvB hexamer acts as an ATP-dependent pump, pulling dsDNA into and through the RuvAB complex. HJ branch migration allows RuvC to scan DNA until it finds its consensus sequence, where it cleaves and resolves the cruciform DNA.</text>
</comment>
<dbReference type="GO" id="GO:0048476">
    <property type="term" value="C:Holliday junction resolvase complex"/>
    <property type="evidence" value="ECO:0007669"/>
    <property type="project" value="UniProtKB-UniRule"/>
</dbReference>
<feature type="region of interest" description="Domain III" evidence="6">
    <location>
        <begin position="141"/>
        <end position="190"/>
    </location>
</feature>
<evidence type="ECO:0000256" key="5">
    <source>
        <dbReference type="ARBA" id="ARBA00023204"/>
    </source>
</evidence>
<comment type="subunit">
    <text evidence="6">Homotetramer. Forms an RuvA(8)-RuvB(12)-Holliday junction (HJ) complex. HJ DNA is sandwiched between 2 RuvA tetramers; dsDNA enters through RuvA and exits via RuvB. An RuvB hexamer assembles on each DNA strand where it exits the tetramer. Each RuvB hexamer is contacted by two RuvA subunits (via domain III) on 2 adjacent RuvB subunits; this complex drives branch migration. In the full resolvosome a probable DNA-RuvA(4)-RuvB(12)-RuvC(2) complex forms which resolves the HJ.</text>
</comment>
<keyword evidence="4 6" id="KW-0233">DNA recombination</keyword>
<reference evidence="8 9" key="1">
    <citation type="journal article" date="2016" name="Nat. Commun.">
        <title>Thousands of microbial genomes shed light on interconnected biogeochemical processes in an aquifer system.</title>
        <authorList>
            <person name="Anantharaman K."/>
            <person name="Brown C.T."/>
            <person name="Hug L.A."/>
            <person name="Sharon I."/>
            <person name="Castelle C.J."/>
            <person name="Probst A.J."/>
            <person name="Thomas B.C."/>
            <person name="Singh A."/>
            <person name="Wilkins M.J."/>
            <person name="Karaoz U."/>
            <person name="Brodie E.L."/>
            <person name="Williams K.H."/>
            <person name="Hubbard S.S."/>
            <person name="Banfield J.F."/>
        </authorList>
    </citation>
    <scope>NUCLEOTIDE SEQUENCE [LARGE SCALE GENOMIC DNA]</scope>
</reference>
<dbReference type="SUPFAM" id="SSF47781">
    <property type="entry name" value="RuvA domain 2-like"/>
    <property type="match status" value="1"/>
</dbReference>
<keyword evidence="8" id="KW-0378">Hydrolase</keyword>
<proteinExistence type="inferred from homology"/>
<dbReference type="GO" id="GO:0005524">
    <property type="term" value="F:ATP binding"/>
    <property type="evidence" value="ECO:0007669"/>
    <property type="project" value="InterPro"/>
</dbReference>
<comment type="similarity">
    <text evidence="6">Belongs to the RuvA family.</text>
</comment>
<comment type="caution">
    <text evidence="6">Lacks conserved residue(s) required for the propagation of feature annotation.</text>
</comment>
<comment type="caution">
    <text evidence="8">The sequence shown here is derived from an EMBL/GenBank/DDBJ whole genome shotgun (WGS) entry which is preliminary data.</text>
</comment>
<dbReference type="InterPro" id="IPR036267">
    <property type="entry name" value="RuvA_C_sf"/>
</dbReference>
<dbReference type="GO" id="GO:0009379">
    <property type="term" value="C:Holliday junction helicase complex"/>
    <property type="evidence" value="ECO:0007669"/>
    <property type="project" value="InterPro"/>
</dbReference>
<organism evidence="8 9">
    <name type="scientific">Candidatus Vogelbacteria bacterium RIFOXYB1_FULL_42_16</name>
    <dbReference type="NCBI Taxonomy" id="1802436"/>
    <lineage>
        <taxon>Bacteria</taxon>
        <taxon>Candidatus Vogeliibacteriota</taxon>
    </lineage>
</organism>
<gene>
    <name evidence="6" type="primary">ruvA</name>
    <name evidence="8" type="ORF">A2370_03305</name>
</gene>
<comment type="subcellular location">
    <subcellularLocation>
        <location evidence="6">Cytoplasm</location>
    </subcellularLocation>
</comment>
<evidence type="ECO:0000256" key="3">
    <source>
        <dbReference type="ARBA" id="ARBA00023125"/>
    </source>
</evidence>
<dbReference type="SUPFAM" id="SSF50249">
    <property type="entry name" value="Nucleic acid-binding proteins"/>
    <property type="match status" value="1"/>
</dbReference>
<evidence type="ECO:0000256" key="6">
    <source>
        <dbReference type="HAMAP-Rule" id="MF_00031"/>
    </source>
</evidence>
<dbReference type="STRING" id="1802436.A2370_03305"/>
<protein>
    <recommendedName>
        <fullName evidence="6">Holliday junction branch migration complex subunit RuvA</fullName>
    </recommendedName>
</protein>
<dbReference type="SUPFAM" id="SSF46929">
    <property type="entry name" value="DNA helicase RuvA subunit, C-terminal domain"/>
    <property type="match status" value="1"/>
</dbReference>
<dbReference type="GO" id="GO:0000400">
    <property type="term" value="F:four-way junction DNA binding"/>
    <property type="evidence" value="ECO:0007669"/>
    <property type="project" value="UniProtKB-UniRule"/>
</dbReference>
<dbReference type="InterPro" id="IPR010994">
    <property type="entry name" value="RuvA_2-like"/>
</dbReference>
<keyword evidence="1 6" id="KW-0963">Cytoplasm</keyword>
<dbReference type="SMART" id="SM00278">
    <property type="entry name" value="HhH1"/>
    <property type="match status" value="2"/>
</dbReference>